<dbReference type="CDD" id="cd00158">
    <property type="entry name" value="RHOD"/>
    <property type="match status" value="1"/>
</dbReference>
<proteinExistence type="predicted"/>
<dbReference type="EnsemblProtists" id="EOD15020">
    <property type="protein sequence ID" value="EOD15020"/>
    <property type="gene ID" value="EMIHUDRAFT_316678"/>
</dbReference>
<accession>A0A0D3IUT5</accession>
<dbReference type="AlphaFoldDB" id="A0A0D3IUT5"/>
<dbReference type="SMART" id="SM00450">
    <property type="entry name" value="RHOD"/>
    <property type="match status" value="1"/>
</dbReference>
<keyword evidence="3" id="KW-1185">Reference proteome</keyword>
<feature type="domain" description="Rhodanese" evidence="1">
    <location>
        <begin position="19"/>
        <end position="122"/>
    </location>
</feature>
<reference evidence="3" key="1">
    <citation type="journal article" date="2013" name="Nature">
        <title>Pan genome of the phytoplankton Emiliania underpins its global distribution.</title>
        <authorList>
            <person name="Read B.A."/>
            <person name="Kegel J."/>
            <person name="Klute M.J."/>
            <person name="Kuo A."/>
            <person name="Lefebvre S.C."/>
            <person name="Maumus F."/>
            <person name="Mayer C."/>
            <person name="Miller J."/>
            <person name="Monier A."/>
            <person name="Salamov A."/>
            <person name="Young J."/>
            <person name="Aguilar M."/>
            <person name="Claverie J.M."/>
            <person name="Frickenhaus S."/>
            <person name="Gonzalez K."/>
            <person name="Herman E.K."/>
            <person name="Lin Y.C."/>
            <person name="Napier J."/>
            <person name="Ogata H."/>
            <person name="Sarno A.F."/>
            <person name="Shmutz J."/>
            <person name="Schroeder D."/>
            <person name="de Vargas C."/>
            <person name="Verret F."/>
            <person name="von Dassow P."/>
            <person name="Valentin K."/>
            <person name="Van de Peer Y."/>
            <person name="Wheeler G."/>
            <person name="Dacks J.B."/>
            <person name="Delwiche C.F."/>
            <person name="Dyhrman S.T."/>
            <person name="Glockner G."/>
            <person name="John U."/>
            <person name="Richards T."/>
            <person name="Worden A.Z."/>
            <person name="Zhang X."/>
            <person name="Grigoriev I.V."/>
            <person name="Allen A.E."/>
            <person name="Bidle K."/>
            <person name="Borodovsky M."/>
            <person name="Bowler C."/>
            <person name="Brownlee C."/>
            <person name="Cock J.M."/>
            <person name="Elias M."/>
            <person name="Gladyshev V.N."/>
            <person name="Groth M."/>
            <person name="Guda C."/>
            <person name="Hadaegh A."/>
            <person name="Iglesias-Rodriguez M.D."/>
            <person name="Jenkins J."/>
            <person name="Jones B.M."/>
            <person name="Lawson T."/>
            <person name="Leese F."/>
            <person name="Lindquist E."/>
            <person name="Lobanov A."/>
            <person name="Lomsadze A."/>
            <person name="Malik S.B."/>
            <person name="Marsh M.E."/>
            <person name="Mackinder L."/>
            <person name="Mock T."/>
            <person name="Mueller-Roeber B."/>
            <person name="Pagarete A."/>
            <person name="Parker M."/>
            <person name="Probert I."/>
            <person name="Quesneville H."/>
            <person name="Raines C."/>
            <person name="Rensing S.A."/>
            <person name="Riano-Pachon D.M."/>
            <person name="Richier S."/>
            <person name="Rokitta S."/>
            <person name="Shiraiwa Y."/>
            <person name="Soanes D.M."/>
            <person name="van der Giezen M."/>
            <person name="Wahlund T.M."/>
            <person name="Williams B."/>
            <person name="Wilson W."/>
            <person name="Wolfe G."/>
            <person name="Wurch L.L."/>
        </authorList>
    </citation>
    <scope>NUCLEOTIDE SEQUENCE</scope>
</reference>
<dbReference type="HOGENOM" id="CLU_1646884_0_0_1"/>
<dbReference type="Proteomes" id="UP000013827">
    <property type="component" value="Unassembled WGS sequence"/>
</dbReference>
<dbReference type="PROSITE" id="PS50206">
    <property type="entry name" value="RHODANESE_3"/>
    <property type="match status" value="1"/>
</dbReference>
<protein>
    <recommendedName>
        <fullName evidence="1">Rhodanese domain-containing protein</fullName>
    </recommendedName>
</protein>
<reference evidence="2" key="2">
    <citation type="submission" date="2024-10" db="UniProtKB">
        <authorList>
            <consortium name="EnsemblProtists"/>
        </authorList>
    </citation>
    <scope>IDENTIFICATION</scope>
</reference>
<evidence type="ECO:0000259" key="1">
    <source>
        <dbReference type="PROSITE" id="PS50206"/>
    </source>
</evidence>
<evidence type="ECO:0000313" key="2">
    <source>
        <dbReference type="EnsemblProtists" id="EOD15020"/>
    </source>
</evidence>
<name>A0A0D3IUT5_EMIH1</name>
<dbReference type="SUPFAM" id="SSF52821">
    <property type="entry name" value="Rhodanese/Cell cycle control phosphatase"/>
    <property type="match status" value="1"/>
</dbReference>
<dbReference type="InterPro" id="IPR036873">
    <property type="entry name" value="Rhodanese-like_dom_sf"/>
</dbReference>
<dbReference type="PaxDb" id="2903-EOD15020"/>
<dbReference type="KEGG" id="ehx:EMIHUDRAFT_316678"/>
<dbReference type="Pfam" id="PF00581">
    <property type="entry name" value="Rhodanese"/>
    <property type="match status" value="1"/>
</dbReference>
<dbReference type="Gene3D" id="3.40.250.10">
    <property type="entry name" value="Rhodanese-like domain"/>
    <property type="match status" value="1"/>
</dbReference>
<dbReference type="OMA" id="EAVKWIG"/>
<dbReference type="RefSeq" id="XP_005767449.1">
    <property type="nucleotide sequence ID" value="XM_005767392.1"/>
</dbReference>
<organism evidence="2 3">
    <name type="scientific">Emiliania huxleyi (strain CCMP1516)</name>
    <dbReference type="NCBI Taxonomy" id="280463"/>
    <lineage>
        <taxon>Eukaryota</taxon>
        <taxon>Haptista</taxon>
        <taxon>Haptophyta</taxon>
        <taxon>Prymnesiophyceae</taxon>
        <taxon>Isochrysidales</taxon>
        <taxon>Noelaerhabdaceae</taxon>
        <taxon>Emiliania</taxon>
    </lineage>
</organism>
<dbReference type="GeneID" id="17261175"/>
<sequence length="161" mass="17825">MFISDGLGGDVNEARDLFEKERAIFIDCRSDHIFASGSIPGARNVSMERVGNWGIALGRELIHEMLSTRRHQLIIVATPYSRCRAFCRYLLRAGHTTLPAARFRRLRGGIFGWKHKGGPVTQMLAYHGDEPYPAPPPPPLDAAALEKAALESKEGEAEIVD</sequence>
<evidence type="ECO:0000313" key="3">
    <source>
        <dbReference type="Proteomes" id="UP000013827"/>
    </source>
</evidence>
<dbReference type="InterPro" id="IPR001763">
    <property type="entry name" value="Rhodanese-like_dom"/>
</dbReference>